<evidence type="ECO:0008006" key="4">
    <source>
        <dbReference type="Google" id="ProtNLM"/>
    </source>
</evidence>
<proteinExistence type="predicted"/>
<organism evidence="2 3">
    <name type="scientific">Sphingomonas jatrophae</name>
    <dbReference type="NCBI Taxonomy" id="1166337"/>
    <lineage>
        <taxon>Bacteria</taxon>
        <taxon>Pseudomonadati</taxon>
        <taxon>Pseudomonadota</taxon>
        <taxon>Alphaproteobacteria</taxon>
        <taxon>Sphingomonadales</taxon>
        <taxon>Sphingomonadaceae</taxon>
        <taxon>Sphingomonas</taxon>
    </lineage>
</organism>
<dbReference type="RefSeq" id="WP_093311076.1">
    <property type="nucleotide sequence ID" value="NZ_FOZG01000001.1"/>
</dbReference>
<feature type="region of interest" description="Disordered" evidence="1">
    <location>
        <begin position="27"/>
        <end position="89"/>
    </location>
</feature>
<dbReference type="STRING" id="1166337.SAMN05192580_0828"/>
<name>A0A1I6JT90_9SPHN</name>
<evidence type="ECO:0000256" key="1">
    <source>
        <dbReference type="SAM" id="MobiDB-lite"/>
    </source>
</evidence>
<dbReference type="EMBL" id="FOZG01000001">
    <property type="protein sequence ID" value="SFR82176.1"/>
    <property type="molecule type" value="Genomic_DNA"/>
</dbReference>
<accession>A0A1I6JT90</accession>
<gene>
    <name evidence="2" type="ORF">SAMN05192580_0828</name>
</gene>
<dbReference type="OrthoDB" id="7189469at2"/>
<sequence length="165" mass="17250">MADLAREPSMEDILASIKRIIADDGAAATAPPARLRRGPVEVPPAGSATMDEVLELTEPVAPAPVTQAPPPSGPRLVPPPVAEAPAPAAPELVSEQAASASRLSLAALSALIVSPAAEPARDNTLEGLVREMLRPMLKEWLDARLPEMVEGLVAREIARITGRQL</sequence>
<dbReference type="Pfam" id="PF10691">
    <property type="entry name" value="DUF2497"/>
    <property type="match status" value="1"/>
</dbReference>
<keyword evidence="3" id="KW-1185">Reference proteome</keyword>
<dbReference type="Proteomes" id="UP000198824">
    <property type="component" value="Unassembled WGS sequence"/>
</dbReference>
<dbReference type="AlphaFoldDB" id="A0A1I6JT90"/>
<feature type="compositionally biased region" description="Pro residues" evidence="1">
    <location>
        <begin position="67"/>
        <end position="82"/>
    </location>
</feature>
<protein>
    <recommendedName>
        <fullName evidence="4">DUF2497 domain-containing protein</fullName>
    </recommendedName>
</protein>
<evidence type="ECO:0000313" key="2">
    <source>
        <dbReference type="EMBL" id="SFR82176.1"/>
    </source>
</evidence>
<evidence type="ECO:0000313" key="3">
    <source>
        <dbReference type="Proteomes" id="UP000198824"/>
    </source>
</evidence>
<dbReference type="InterPro" id="IPR019632">
    <property type="entry name" value="DUF2497"/>
</dbReference>
<reference evidence="2 3" key="1">
    <citation type="submission" date="2016-10" db="EMBL/GenBank/DDBJ databases">
        <authorList>
            <person name="de Groot N.N."/>
        </authorList>
    </citation>
    <scope>NUCLEOTIDE SEQUENCE [LARGE SCALE GENOMIC DNA]</scope>
    <source>
        <strain evidence="2 3">S5-249</strain>
    </source>
</reference>